<organism evidence="3 4">
    <name type="scientific">Mytilus edulis</name>
    <name type="common">Blue mussel</name>
    <dbReference type="NCBI Taxonomy" id="6550"/>
    <lineage>
        <taxon>Eukaryota</taxon>
        <taxon>Metazoa</taxon>
        <taxon>Spiralia</taxon>
        <taxon>Lophotrochozoa</taxon>
        <taxon>Mollusca</taxon>
        <taxon>Bivalvia</taxon>
        <taxon>Autobranchia</taxon>
        <taxon>Pteriomorphia</taxon>
        <taxon>Mytilida</taxon>
        <taxon>Mytiloidea</taxon>
        <taxon>Mytilidae</taxon>
        <taxon>Mytilinae</taxon>
        <taxon>Mytilus</taxon>
    </lineage>
</organism>
<name>A0A8S3V6D9_MYTED</name>
<dbReference type="Pfam" id="PF00292">
    <property type="entry name" value="PAX"/>
    <property type="match status" value="1"/>
</dbReference>
<dbReference type="GO" id="GO:0003677">
    <property type="term" value="F:DNA binding"/>
    <property type="evidence" value="ECO:0007669"/>
    <property type="project" value="InterPro"/>
</dbReference>
<evidence type="ECO:0000259" key="2">
    <source>
        <dbReference type="PROSITE" id="PS51057"/>
    </source>
</evidence>
<dbReference type="OrthoDB" id="2266637at2759"/>
<dbReference type="InterPro" id="IPR036388">
    <property type="entry name" value="WH-like_DNA-bd_sf"/>
</dbReference>
<gene>
    <name evidence="3" type="ORF">MEDL_64901</name>
</gene>
<dbReference type="InterPro" id="IPR036397">
    <property type="entry name" value="RNaseH_sf"/>
</dbReference>
<sequence length="337" mass="39207">MMLSKQNRFYKPGVCIDEKDIKTISFLKEKGSTISKIVKTTGISFPTVSKYFHNIKPTITGPRKKREIMTTEIIECILFYTERQPSIQLQEIQQKLIDTGICTIENCPSQNSISKSLRNDLLLTRKKIRVVPRESQTAQIETKLDDFINFISTSNANNLYFFDETSFLKTSGNRKYGYALYGHEPIEIQRYASSATLTVNLMHSRSGVAYFNFVEGPSDSLHLLNFFVEVFHQRIYGLPILKPGDIVIMDNCRFHHSRLIQNQLQYLFRVNGVTLRYQPPYHPELNTCEYCFKLIKDGIKRENHYYEEHMELAICNSVVNNINRTISENIFYHCGYT</sequence>
<dbReference type="PANTHER" id="PTHR46564:SF1">
    <property type="entry name" value="TRANSPOSASE"/>
    <property type="match status" value="1"/>
</dbReference>
<dbReference type="Proteomes" id="UP000683360">
    <property type="component" value="Unassembled WGS sequence"/>
</dbReference>
<dbReference type="PROSITE" id="PS51057">
    <property type="entry name" value="PAIRED_2"/>
    <property type="match status" value="1"/>
</dbReference>
<dbReference type="SMART" id="SM00351">
    <property type="entry name" value="PAX"/>
    <property type="match status" value="1"/>
</dbReference>
<dbReference type="InterPro" id="IPR009057">
    <property type="entry name" value="Homeodomain-like_sf"/>
</dbReference>
<keyword evidence="4" id="KW-1185">Reference proteome</keyword>
<proteinExistence type="predicted"/>
<dbReference type="SUPFAM" id="SSF46689">
    <property type="entry name" value="Homeodomain-like"/>
    <property type="match status" value="1"/>
</dbReference>
<dbReference type="Pfam" id="PF13358">
    <property type="entry name" value="DDE_3"/>
    <property type="match status" value="1"/>
</dbReference>
<evidence type="ECO:0000313" key="4">
    <source>
        <dbReference type="Proteomes" id="UP000683360"/>
    </source>
</evidence>
<protein>
    <recommendedName>
        <fullName evidence="2">Paired domain-containing protein</fullName>
    </recommendedName>
</protein>
<dbReference type="PANTHER" id="PTHR46564">
    <property type="entry name" value="TRANSPOSASE"/>
    <property type="match status" value="1"/>
</dbReference>
<dbReference type="InterPro" id="IPR038717">
    <property type="entry name" value="Tc1-like_DDE_dom"/>
</dbReference>
<keyword evidence="1" id="KW-0563">Paired box</keyword>
<dbReference type="AlphaFoldDB" id="A0A8S3V6D9"/>
<dbReference type="Gene3D" id="1.10.10.10">
    <property type="entry name" value="Winged helix-like DNA-binding domain superfamily/Winged helix DNA-binding domain"/>
    <property type="match status" value="1"/>
</dbReference>
<reference evidence="3" key="1">
    <citation type="submission" date="2021-03" db="EMBL/GenBank/DDBJ databases">
        <authorList>
            <person name="Bekaert M."/>
        </authorList>
    </citation>
    <scope>NUCLEOTIDE SEQUENCE</scope>
</reference>
<dbReference type="Gene3D" id="3.30.420.10">
    <property type="entry name" value="Ribonuclease H-like superfamily/Ribonuclease H"/>
    <property type="match status" value="1"/>
</dbReference>
<dbReference type="InterPro" id="IPR001523">
    <property type="entry name" value="Paired_dom"/>
</dbReference>
<dbReference type="EMBL" id="CAJPWZ010003150">
    <property type="protein sequence ID" value="CAG2253402.1"/>
    <property type="molecule type" value="Genomic_DNA"/>
</dbReference>
<dbReference type="GO" id="GO:0006355">
    <property type="term" value="P:regulation of DNA-templated transcription"/>
    <property type="evidence" value="ECO:0007669"/>
    <property type="project" value="InterPro"/>
</dbReference>
<feature type="domain" description="Paired" evidence="2">
    <location>
        <begin position="1"/>
        <end position="120"/>
    </location>
</feature>
<comment type="caution">
    <text evidence="3">The sequence shown here is derived from an EMBL/GenBank/DDBJ whole genome shotgun (WGS) entry which is preliminary data.</text>
</comment>
<accession>A0A8S3V6D9</accession>
<evidence type="ECO:0000313" key="3">
    <source>
        <dbReference type="EMBL" id="CAG2253402.1"/>
    </source>
</evidence>
<evidence type="ECO:0000256" key="1">
    <source>
        <dbReference type="ARBA" id="ARBA00022724"/>
    </source>
</evidence>